<keyword evidence="2" id="KW-0812">Transmembrane</keyword>
<gene>
    <name evidence="3" type="ORF">LX32DRAFT_559643</name>
</gene>
<sequence>MDSYHRFVVESTTPSPSPPPPPPPQTTKVDATARPYHGHSRSFSTPRPWAVDPPSSASYSGTESPGQPKLPEITVTSPGRTQIAAPRYSLTPRQPAFPPPAAQRLAIRPPPPIQQLPPPQRANHRAQPSQSSSIPPPTASTDDSYRKRDGLIDVALPYRPFYLQRRVLISFAILFAGLLIAVEAVLDLSNKRGGLGSPDHGFRYLWQYGSAFIFTCIAALWARPEHQARSSAPWLRMAKGPASVDRTLMLDYVSMFEPMAIVKAAKNRDWLVAVTATAGLTLKLIVVIAVALVSPTFQIVTARGASLNLNNKFVNDPAGLQNAGSLPFFTMAALQTRGLNFPDGTSKQFAFQLFSADLPTTAELQTNVDGFRSDIDCEPAQLNLTGIQFIQETDVQLNVTVSTPTCLMTQTIPNMALVGSTLPAFFMAFQAGFCGASTSPSPNDGRVVVMTGAIAINQASVPGQDGVSNVPISGSVSKSAALICRPSYFLTRVHVTKNNTQLISIEQNRSAKNKTLDKVHPWDIVQGHFGSYPTDSQILGAIPNVNSRYPGVANVASDPVMNAAVAMEVKDHGVPPIETFLNPDNLTAISTAYWRQYTALVARNSLMGEAKETSTGTAVIIGERLNVRPIPAHLLSGLLGFVLVLVLAAVAFAPAKGFLPRDPNSIINMATLLAHSRQLLQCLRGTGAANISSVRERLLGTDYYTGVEPYEKAEKSAQGYFKIFGGAPPSQNTPPRFVRNATWRHPLPLHPGVRLAAVVIMFCMVISLEVVLRVSDANSGITTIKANTDRHFLWTTGTGVIFGLVVLYLATADCATRCLAPYASLKEGGSFETTVDLDFMDKSKFRILYDAVRTKNIAVVFTTTALLVSSLLATFSGALYSTTPIPSTRPVTLQVTDSFTNASSPCPTCTTDTLLASLVLDANLTFPSFTFEDLNFNSLRLTEQLDMQDGAGTIIVTLPAIRSHLDCRLYPQSEINTNFTLTNLPNQSMEEEMKIRITGEPCLDPSIRSDSISSSNGPSSSVFGVATPRSAASTQCSDFTYVWGQLNENAPAQVGYISAMGCNETLETVMAKVRLTGQSLHVDPTYPPVVQDSTARPANLNLLPLQYGLLADLPTGNQLDPFFSSLVASRFAVPAGDLGDPGLGKSGLVADAIVRQHGILRAQNLNVNSRRRLPDVAAQATIPAMLESTSVTSLRRLVQDKASTRIIQSVLVLLIALTLISWLLTPGTDTILPRNPCSIASVAALLVDGNVFGFLGRGAEWQATEEMKRSFLDGSHSMGFKIGYERVRKRRGIEDLGGVKDDGNVAYGINVKRGGGWGGGEDVGLGILARVNRAQRQFVRGWGKM</sequence>
<comment type="caution">
    <text evidence="3">The sequence shown here is derived from an EMBL/GenBank/DDBJ whole genome shotgun (WGS) entry which is preliminary data.</text>
</comment>
<keyword evidence="2" id="KW-0472">Membrane</keyword>
<keyword evidence="2" id="KW-1133">Transmembrane helix</keyword>
<dbReference type="PANTHER" id="PTHR37544">
    <property type="entry name" value="SPRAY-RELATED"/>
    <property type="match status" value="1"/>
</dbReference>
<keyword evidence="4" id="KW-1185">Reference proteome</keyword>
<dbReference type="Pfam" id="PF11915">
    <property type="entry name" value="DUF3433"/>
    <property type="match status" value="2"/>
</dbReference>
<evidence type="ECO:0000256" key="1">
    <source>
        <dbReference type="SAM" id="MobiDB-lite"/>
    </source>
</evidence>
<feature type="transmembrane region" description="Helical" evidence="2">
    <location>
        <begin position="205"/>
        <end position="222"/>
    </location>
</feature>
<dbReference type="Proteomes" id="UP001232148">
    <property type="component" value="Unassembled WGS sequence"/>
</dbReference>
<dbReference type="InterPro" id="IPR021840">
    <property type="entry name" value="DUF3433"/>
</dbReference>
<feature type="compositionally biased region" description="Pro residues" evidence="1">
    <location>
        <begin position="15"/>
        <end position="25"/>
    </location>
</feature>
<dbReference type="PANTHER" id="PTHR37544:SF1">
    <property type="entry name" value="PHOSPHORIBOSYLAMINOIMIDAZOLE-SUCCINOCARBOXAMIDE SYNTHASE"/>
    <property type="match status" value="1"/>
</dbReference>
<feature type="region of interest" description="Disordered" evidence="1">
    <location>
        <begin position="1"/>
        <end position="145"/>
    </location>
</feature>
<feature type="compositionally biased region" description="Polar residues" evidence="1">
    <location>
        <begin position="55"/>
        <end position="65"/>
    </location>
</feature>
<name>A0AAD9M5V0_9PEZI</name>
<feature type="transmembrane region" description="Helical" evidence="2">
    <location>
        <begin position="634"/>
        <end position="653"/>
    </location>
</feature>
<evidence type="ECO:0000313" key="4">
    <source>
        <dbReference type="Proteomes" id="UP001232148"/>
    </source>
</evidence>
<accession>A0AAD9M5V0</accession>
<dbReference type="EMBL" id="MU842856">
    <property type="protein sequence ID" value="KAK2030045.1"/>
    <property type="molecule type" value="Genomic_DNA"/>
</dbReference>
<evidence type="ECO:0000256" key="2">
    <source>
        <dbReference type="SAM" id="Phobius"/>
    </source>
</evidence>
<proteinExistence type="predicted"/>
<organism evidence="3 4">
    <name type="scientific">Colletotrichum zoysiae</name>
    <dbReference type="NCBI Taxonomy" id="1216348"/>
    <lineage>
        <taxon>Eukaryota</taxon>
        <taxon>Fungi</taxon>
        <taxon>Dikarya</taxon>
        <taxon>Ascomycota</taxon>
        <taxon>Pezizomycotina</taxon>
        <taxon>Sordariomycetes</taxon>
        <taxon>Hypocreomycetidae</taxon>
        <taxon>Glomerellales</taxon>
        <taxon>Glomerellaceae</taxon>
        <taxon>Colletotrichum</taxon>
        <taxon>Colletotrichum graminicola species complex</taxon>
    </lineage>
</organism>
<feature type="transmembrane region" description="Helical" evidence="2">
    <location>
        <begin position="167"/>
        <end position="185"/>
    </location>
</feature>
<reference evidence="3" key="1">
    <citation type="submission" date="2021-06" db="EMBL/GenBank/DDBJ databases">
        <title>Comparative genomics, transcriptomics and evolutionary studies reveal genomic signatures of adaptation to plant cell wall in hemibiotrophic fungi.</title>
        <authorList>
            <consortium name="DOE Joint Genome Institute"/>
            <person name="Baroncelli R."/>
            <person name="Diaz J.F."/>
            <person name="Benocci T."/>
            <person name="Peng M."/>
            <person name="Battaglia E."/>
            <person name="Haridas S."/>
            <person name="Andreopoulos W."/>
            <person name="Labutti K."/>
            <person name="Pangilinan J."/>
            <person name="Floch G.L."/>
            <person name="Makela M.R."/>
            <person name="Henrissat B."/>
            <person name="Grigoriev I.V."/>
            <person name="Crouch J.A."/>
            <person name="De Vries R.P."/>
            <person name="Sukno S.A."/>
            <person name="Thon M.R."/>
        </authorList>
    </citation>
    <scope>NUCLEOTIDE SEQUENCE</scope>
    <source>
        <strain evidence="3">MAFF235873</strain>
    </source>
</reference>
<feature type="transmembrane region" description="Helical" evidence="2">
    <location>
        <begin position="792"/>
        <end position="810"/>
    </location>
</feature>
<feature type="compositionally biased region" description="Pro residues" evidence="1">
    <location>
        <begin position="108"/>
        <end position="120"/>
    </location>
</feature>
<evidence type="ECO:0000313" key="3">
    <source>
        <dbReference type="EMBL" id="KAK2030045.1"/>
    </source>
</evidence>
<feature type="transmembrane region" description="Helical" evidence="2">
    <location>
        <begin position="856"/>
        <end position="880"/>
    </location>
</feature>
<feature type="transmembrane region" description="Helical" evidence="2">
    <location>
        <begin position="753"/>
        <end position="772"/>
    </location>
</feature>
<feature type="transmembrane region" description="Helical" evidence="2">
    <location>
        <begin position="270"/>
        <end position="293"/>
    </location>
</feature>
<protein>
    <submittedName>
        <fullName evidence="3">Uncharacterized protein</fullName>
    </submittedName>
</protein>